<reference evidence="2" key="1">
    <citation type="submission" date="2022-01" db="EMBL/GenBank/DDBJ databases">
        <title>Draft genome of Methanogenium marinum DSM 15558.</title>
        <authorList>
            <person name="Chen S.-C."/>
            <person name="You Y.-T."/>
        </authorList>
    </citation>
    <scope>NUCLEOTIDE SEQUENCE</scope>
    <source>
        <strain evidence="2">DSM 15558</strain>
    </source>
</reference>
<dbReference type="GO" id="GO:0005524">
    <property type="term" value="F:ATP binding"/>
    <property type="evidence" value="ECO:0007669"/>
    <property type="project" value="UniProtKB-KW"/>
</dbReference>
<evidence type="ECO:0000313" key="3">
    <source>
        <dbReference type="Proteomes" id="UP001143747"/>
    </source>
</evidence>
<dbReference type="EMBL" id="JAKELO010000002">
    <property type="protein sequence ID" value="MDE4908246.1"/>
    <property type="molecule type" value="Genomic_DNA"/>
</dbReference>
<protein>
    <submittedName>
        <fullName evidence="2">ATP-binding cassette domain-containing protein</fullName>
    </submittedName>
</protein>
<feature type="domain" description="ABC transporter" evidence="1">
    <location>
        <begin position="2"/>
        <end position="36"/>
    </location>
</feature>
<sequence>MLERMKIAAFADVFPDALSGGQRQRVALARALVTKP</sequence>
<dbReference type="Proteomes" id="UP001143747">
    <property type="component" value="Unassembled WGS sequence"/>
</dbReference>
<dbReference type="AlphaFoldDB" id="A0A9Q4PX64"/>
<keyword evidence="3" id="KW-1185">Reference proteome</keyword>
<keyword evidence="2" id="KW-0067">ATP-binding</keyword>
<evidence type="ECO:0000313" key="2">
    <source>
        <dbReference type="EMBL" id="MDE4908246.1"/>
    </source>
</evidence>
<evidence type="ECO:0000259" key="1">
    <source>
        <dbReference type="Pfam" id="PF00005"/>
    </source>
</evidence>
<accession>A0A9Q4PX64</accession>
<name>A0A9Q4PX64_9EURY</name>
<dbReference type="InterPro" id="IPR027417">
    <property type="entry name" value="P-loop_NTPase"/>
</dbReference>
<dbReference type="InterPro" id="IPR003439">
    <property type="entry name" value="ABC_transporter-like_ATP-bd"/>
</dbReference>
<dbReference type="SUPFAM" id="SSF52540">
    <property type="entry name" value="P-loop containing nucleoside triphosphate hydrolases"/>
    <property type="match status" value="1"/>
</dbReference>
<proteinExistence type="predicted"/>
<dbReference type="Pfam" id="PF00005">
    <property type="entry name" value="ABC_tran"/>
    <property type="match status" value="1"/>
</dbReference>
<dbReference type="RefSeq" id="WP_274924879.1">
    <property type="nucleotide sequence ID" value="NZ_JAKELO010000002.1"/>
</dbReference>
<keyword evidence="2" id="KW-0547">Nucleotide-binding</keyword>
<gene>
    <name evidence="2" type="ORF">L0665_06440</name>
</gene>
<comment type="caution">
    <text evidence="2">The sequence shown here is derived from an EMBL/GenBank/DDBJ whole genome shotgun (WGS) entry which is preliminary data.</text>
</comment>
<organism evidence="2 3">
    <name type="scientific">Methanogenium marinum</name>
    <dbReference type="NCBI Taxonomy" id="348610"/>
    <lineage>
        <taxon>Archaea</taxon>
        <taxon>Methanobacteriati</taxon>
        <taxon>Methanobacteriota</taxon>
        <taxon>Stenosarchaea group</taxon>
        <taxon>Methanomicrobia</taxon>
        <taxon>Methanomicrobiales</taxon>
        <taxon>Methanomicrobiaceae</taxon>
        <taxon>Methanogenium</taxon>
    </lineage>
</organism>
<dbReference type="GO" id="GO:0016887">
    <property type="term" value="F:ATP hydrolysis activity"/>
    <property type="evidence" value="ECO:0007669"/>
    <property type="project" value="InterPro"/>
</dbReference>
<dbReference type="Gene3D" id="3.40.50.300">
    <property type="entry name" value="P-loop containing nucleotide triphosphate hydrolases"/>
    <property type="match status" value="1"/>
</dbReference>